<dbReference type="Proteomes" id="UP001457282">
    <property type="component" value="Unassembled WGS sequence"/>
</dbReference>
<name>A0AAW1W2T1_RUBAR</name>
<organism evidence="1 2">
    <name type="scientific">Rubus argutus</name>
    <name type="common">Southern blackberry</name>
    <dbReference type="NCBI Taxonomy" id="59490"/>
    <lineage>
        <taxon>Eukaryota</taxon>
        <taxon>Viridiplantae</taxon>
        <taxon>Streptophyta</taxon>
        <taxon>Embryophyta</taxon>
        <taxon>Tracheophyta</taxon>
        <taxon>Spermatophyta</taxon>
        <taxon>Magnoliopsida</taxon>
        <taxon>eudicotyledons</taxon>
        <taxon>Gunneridae</taxon>
        <taxon>Pentapetalae</taxon>
        <taxon>rosids</taxon>
        <taxon>fabids</taxon>
        <taxon>Rosales</taxon>
        <taxon>Rosaceae</taxon>
        <taxon>Rosoideae</taxon>
        <taxon>Rosoideae incertae sedis</taxon>
        <taxon>Rubus</taxon>
    </lineage>
</organism>
<sequence length="267" mass="29702">MMSGPSLLDALETEYVETALTSTNSPTPPTPSSPVTFEIKIMFDPKSGKVLFATTDSTFVQLLYGFMSFPISALSLLDAGAITQMCESLKKLQFPDIRDGFDKTHIFKATPTTCPLPDPKLMALMNGDCSSDYTFCEDDFKHKSVYSCKSCKPFYVTRNPETPCYKCSMAMNTELIYVRAAAKDWNDSAGGGYVNPEAKFKIFDNMDIKLHDDIFEIFDLAEGYDLSELETIALPITEASSSDGNILTEFYKCQLMINPEPKIDNVD</sequence>
<keyword evidence="2" id="KW-1185">Reference proteome</keyword>
<comment type="caution">
    <text evidence="1">The sequence shown here is derived from an EMBL/GenBank/DDBJ whole genome shotgun (WGS) entry which is preliminary data.</text>
</comment>
<evidence type="ECO:0000313" key="1">
    <source>
        <dbReference type="EMBL" id="KAK9913402.1"/>
    </source>
</evidence>
<dbReference type="InterPro" id="IPR007750">
    <property type="entry name" value="DUF674"/>
</dbReference>
<proteinExistence type="predicted"/>
<dbReference type="AlphaFoldDB" id="A0AAW1W2T1"/>
<evidence type="ECO:0000313" key="2">
    <source>
        <dbReference type="Proteomes" id="UP001457282"/>
    </source>
</evidence>
<accession>A0AAW1W2T1</accession>
<gene>
    <name evidence="1" type="ORF">M0R45_037220</name>
</gene>
<dbReference type="PANTHER" id="PTHR33103">
    <property type="entry name" value="OS01G0153900 PROTEIN"/>
    <property type="match status" value="1"/>
</dbReference>
<dbReference type="EMBL" id="JBEDUW010000007">
    <property type="protein sequence ID" value="KAK9913402.1"/>
    <property type="molecule type" value="Genomic_DNA"/>
</dbReference>
<protein>
    <submittedName>
        <fullName evidence="1">Uncharacterized protein</fullName>
    </submittedName>
</protein>
<reference evidence="1 2" key="1">
    <citation type="journal article" date="2023" name="G3 (Bethesda)">
        <title>A chromosome-length genome assembly and annotation of blackberry (Rubus argutus, cv. 'Hillquist').</title>
        <authorList>
            <person name="Bruna T."/>
            <person name="Aryal R."/>
            <person name="Dudchenko O."/>
            <person name="Sargent D.J."/>
            <person name="Mead D."/>
            <person name="Buti M."/>
            <person name="Cavallini A."/>
            <person name="Hytonen T."/>
            <person name="Andres J."/>
            <person name="Pham M."/>
            <person name="Weisz D."/>
            <person name="Mascagni F."/>
            <person name="Usai G."/>
            <person name="Natali L."/>
            <person name="Bassil N."/>
            <person name="Fernandez G.E."/>
            <person name="Lomsadze A."/>
            <person name="Armour M."/>
            <person name="Olukolu B."/>
            <person name="Poorten T."/>
            <person name="Britton C."/>
            <person name="Davik J."/>
            <person name="Ashrafi H."/>
            <person name="Aiden E.L."/>
            <person name="Borodovsky M."/>
            <person name="Worthington M."/>
        </authorList>
    </citation>
    <scope>NUCLEOTIDE SEQUENCE [LARGE SCALE GENOMIC DNA]</scope>
    <source>
        <strain evidence="1">PI 553951</strain>
    </source>
</reference>